<dbReference type="Gene3D" id="3.90.550.10">
    <property type="entry name" value="Spore Coat Polysaccharide Biosynthesis Protein SpsA, Chain A"/>
    <property type="match status" value="1"/>
</dbReference>
<comment type="caution">
    <text evidence="2">The sequence shown here is derived from an EMBL/GenBank/DDBJ whole genome shotgun (WGS) entry which is preliminary data.</text>
</comment>
<organism evidence="2 3">
    <name type="scientific">Gossypium davidsonii</name>
    <name type="common">Davidson's cotton</name>
    <name type="synonym">Gossypium klotzschianum subsp. davidsonii</name>
    <dbReference type="NCBI Taxonomy" id="34287"/>
    <lineage>
        <taxon>Eukaryota</taxon>
        <taxon>Viridiplantae</taxon>
        <taxon>Streptophyta</taxon>
        <taxon>Embryophyta</taxon>
        <taxon>Tracheophyta</taxon>
        <taxon>Spermatophyta</taxon>
        <taxon>Magnoliopsida</taxon>
        <taxon>eudicotyledons</taxon>
        <taxon>Gunneridae</taxon>
        <taxon>Pentapetalae</taxon>
        <taxon>rosids</taxon>
        <taxon>malvids</taxon>
        <taxon>Malvales</taxon>
        <taxon>Malvaceae</taxon>
        <taxon>Malvoideae</taxon>
        <taxon>Gossypium</taxon>
    </lineage>
</organism>
<gene>
    <name evidence="2" type="ORF">Godav_002496</name>
</gene>
<keyword evidence="3" id="KW-1185">Reference proteome</keyword>
<dbReference type="PANTHER" id="PTHR22572">
    <property type="entry name" value="SUGAR-1-PHOSPHATE GUANYL TRANSFERASE"/>
    <property type="match status" value="1"/>
</dbReference>
<accession>A0A7J8SWA4</accession>
<evidence type="ECO:0000259" key="1">
    <source>
        <dbReference type="Pfam" id="PF00483"/>
    </source>
</evidence>
<dbReference type="AlphaFoldDB" id="A0A7J8SWA4"/>
<dbReference type="SUPFAM" id="SSF53448">
    <property type="entry name" value="Nucleotide-diphospho-sugar transferases"/>
    <property type="match status" value="1"/>
</dbReference>
<name>A0A7J8SWA4_GOSDV</name>
<feature type="domain" description="Nucleotidyl transferase" evidence="1">
    <location>
        <begin position="16"/>
        <end position="99"/>
    </location>
</feature>
<proteinExistence type="predicted"/>
<dbReference type="Pfam" id="PF00483">
    <property type="entry name" value="NTP_transferase"/>
    <property type="match status" value="1"/>
</dbReference>
<dbReference type="EMBL" id="JABFAC010000012">
    <property type="protein sequence ID" value="MBA0630387.1"/>
    <property type="molecule type" value="Genomic_DNA"/>
</dbReference>
<dbReference type="InterPro" id="IPR005835">
    <property type="entry name" value="NTP_transferase_dom"/>
</dbReference>
<reference evidence="2 3" key="1">
    <citation type="journal article" date="2019" name="Genome Biol. Evol.">
        <title>Insights into the evolution of the New World diploid cottons (Gossypium, subgenus Houzingenia) based on genome sequencing.</title>
        <authorList>
            <person name="Grover C.E."/>
            <person name="Arick M.A. 2nd"/>
            <person name="Thrash A."/>
            <person name="Conover J.L."/>
            <person name="Sanders W.S."/>
            <person name="Peterson D.G."/>
            <person name="Frelichowski J.E."/>
            <person name="Scheffler J.A."/>
            <person name="Scheffler B.E."/>
            <person name="Wendel J.F."/>
        </authorList>
    </citation>
    <scope>NUCLEOTIDE SEQUENCE [LARGE SCALE GENOMIC DNA]</scope>
    <source>
        <strain evidence="2">27</strain>
        <tissue evidence="2">Leaf</tissue>
    </source>
</reference>
<dbReference type="InterPro" id="IPR029044">
    <property type="entry name" value="Nucleotide-diphossugar_trans"/>
</dbReference>
<dbReference type="Proteomes" id="UP000593561">
    <property type="component" value="Unassembled WGS sequence"/>
</dbReference>
<evidence type="ECO:0000313" key="2">
    <source>
        <dbReference type="EMBL" id="MBA0630387.1"/>
    </source>
</evidence>
<dbReference type="InterPro" id="IPR050486">
    <property type="entry name" value="Mannose-1P_guanyltransferase"/>
</dbReference>
<evidence type="ECO:0000313" key="3">
    <source>
        <dbReference type="Proteomes" id="UP000593561"/>
    </source>
</evidence>
<sequence>MDSSIYRQIGTCITMKALILVGGFGTRLRPLTLSIPKPLVEFANKPMILHQIEALKAVGVTEVVLAINYQPEVMLNFLKEFEAKLGITISCSQETAPLGQLVLLLWLGISSLMVPVSRFCP</sequence>
<protein>
    <recommendedName>
        <fullName evidence="1">Nucleotidyl transferase domain-containing protein</fullName>
    </recommendedName>
</protein>